<keyword evidence="2" id="KW-1185">Reference proteome</keyword>
<reference evidence="1" key="1">
    <citation type="journal article" date="2022" name="Int. J. Mol. Sci.">
        <title>Draft Genome of Tanacetum Coccineum: Genomic Comparison of Closely Related Tanacetum-Family Plants.</title>
        <authorList>
            <person name="Yamashiro T."/>
            <person name="Shiraishi A."/>
            <person name="Nakayama K."/>
            <person name="Satake H."/>
        </authorList>
    </citation>
    <scope>NUCLEOTIDE SEQUENCE</scope>
</reference>
<gene>
    <name evidence="1" type="ORF">Tco_0752804</name>
</gene>
<comment type="caution">
    <text evidence="1">The sequence shown here is derived from an EMBL/GenBank/DDBJ whole genome shotgun (WGS) entry which is preliminary data.</text>
</comment>
<dbReference type="Proteomes" id="UP001151760">
    <property type="component" value="Unassembled WGS sequence"/>
</dbReference>
<evidence type="ECO:0000313" key="1">
    <source>
        <dbReference type="EMBL" id="GJS86263.1"/>
    </source>
</evidence>
<sequence length="212" mass="24273">MNDLESDEELVETPLVSPFPHSDDSEVLSELMEYENVGMLRREKAINSFDGGDLAFQCMIGFRTFVAYFDPFLPMNIITRKAYNTIMAASPTSLTFVVFEDIGEFIQINKAEVVMGKPFRKITKLEYDYAKRLMSFNKVFDNYTFQMGCTIPRNCYLEANTIFLEARLLADSELPCLQKYLGLIISPNVWSSNFCGEILNLASLDLLRLLCR</sequence>
<organism evidence="1 2">
    <name type="scientific">Tanacetum coccineum</name>
    <dbReference type="NCBI Taxonomy" id="301880"/>
    <lineage>
        <taxon>Eukaryota</taxon>
        <taxon>Viridiplantae</taxon>
        <taxon>Streptophyta</taxon>
        <taxon>Embryophyta</taxon>
        <taxon>Tracheophyta</taxon>
        <taxon>Spermatophyta</taxon>
        <taxon>Magnoliopsida</taxon>
        <taxon>eudicotyledons</taxon>
        <taxon>Gunneridae</taxon>
        <taxon>Pentapetalae</taxon>
        <taxon>asterids</taxon>
        <taxon>campanulids</taxon>
        <taxon>Asterales</taxon>
        <taxon>Asteraceae</taxon>
        <taxon>Asteroideae</taxon>
        <taxon>Anthemideae</taxon>
        <taxon>Anthemidinae</taxon>
        <taxon>Tanacetum</taxon>
    </lineage>
</organism>
<proteinExistence type="predicted"/>
<name>A0ABQ4Z7W9_9ASTR</name>
<dbReference type="EMBL" id="BQNB010011110">
    <property type="protein sequence ID" value="GJS86263.1"/>
    <property type="molecule type" value="Genomic_DNA"/>
</dbReference>
<accession>A0ABQ4Z7W9</accession>
<reference evidence="1" key="2">
    <citation type="submission" date="2022-01" db="EMBL/GenBank/DDBJ databases">
        <authorList>
            <person name="Yamashiro T."/>
            <person name="Shiraishi A."/>
            <person name="Satake H."/>
            <person name="Nakayama K."/>
        </authorList>
    </citation>
    <scope>NUCLEOTIDE SEQUENCE</scope>
</reference>
<evidence type="ECO:0000313" key="2">
    <source>
        <dbReference type="Proteomes" id="UP001151760"/>
    </source>
</evidence>
<protein>
    <submittedName>
        <fullName evidence="1">Uncharacterized protein</fullName>
    </submittedName>
</protein>